<dbReference type="InterPro" id="IPR000667">
    <property type="entry name" value="Peptidase_S13"/>
</dbReference>
<dbReference type="Proteomes" id="UP000651728">
    <property type="component" value="Unassembled WGS sequence"/>
</dbReference>
<dbReference type="InterPro" id="IPR012338">
    <property type="entry name" value="Beta-lactam/transpept-like"/>
</dbReference>
<keyword evidence="3" id="KW-0645">Protease</keyword>
<proteinExistence type="inferred from homology"/>
<accession>A0ABQ4FP43</accession>
<evidence type="ECO:0000313" key="3">
    <source>
        <dbReference type="EMBL" id="GIH36563.1"/>
    </source>
</evidence>
<keyword evidence="3" id="KW-0121">Carboxypeptidase</keyword>
<dbReference type="NCBIfam" id="TIGR00666">
    <property type="entry name" value="PBP4"/>
    <property type="match status" value="1"/>
</dbReference>
<dbReference type="PANTHER" id="PTHR30023:SF0">
    <property type="entry name" value="PENICILLIN-SENSITIVE CARBOXYPEPTIDASE A"/>
    <property type="match status" value="1"/>
</dbReference>
<protein>
    <submittedName>
        <fullName evidence="3">D-alanyl-D-alanine carboxypeptidase</fullName>
    </submittedName>
</protein>
<dbReference type="Gene3D" id="3.50.80.20">
    <property type="entry name" value="D-Ala-D-Ala carboxypeptidase C, peptidase S13"/>
    <property type="match status" value="1"/>
</dbReference>
<sequence>MVRRERWVVVSTLALLQIFVVLAGSYLIAHDADRTPAPVASPKPNPIPLVTAGPVLAAVGDGALPAKGTLTTRLAAAMGDPALGGSVAGIVLDVATGSTVFDGRSGTPITPASTTKVVTALTVLASVGPDARLATRVVRGTAPGSIVLVGGGDPTLAGPGTSAAERRDAYPRPASLDLLASRTAKALKAAGVTSAGLSYDASLFGGPRTAPGWKPTYIPEGSVAPVSALMIDEGRAANGARVPDPARTAADAFAALLRKNGVKVGKDVGPGRAAAAAQEVARVESGPVYALVERMLTHSDNDLAEALARQAAVKEGQPHTFEGVAATVRGVLTRLGVAEGVEVHDGSGLSTRNRITPGGLARILAMAASPAHPGLHSLISGLPVAGFTGTLHNRYGRSGSAAGAGLVRAKTGTLNGVNTLAGIAYTSEGRLLTFAFMADQVADPTRAIAALDKMATIVSQS</sequence>
<evidence type="ECO:0000256" key="1">
    <source>
        <dbReference type="ARBA" id="ARBA00006096"/>
    </source>
</evidence>
<dbReference type="Gene3D" id="3.40.710.10">
    <property type="entry name" value="DD-peptidase/beta-lactamase superfamily"/>
    <property type="match status" value="2"/>
</dbReference>
<comment type="similarity">
    <text evidence="1">Belongs to the peptidase S13 family.</text>
</comment>
<evidence type="ECO:0000256" key="2">
    <source>
        <dbReference type="ARBA" id="ARBA00022801"/>
    </source>
</evidence>
<evidence type="ECO:0000313" key="4">
    <source>
        <dbReference type="Proteomes" id="UP000651728"/>
    </source>
</evidence>
<organism evidence="3 4">
    <name type="scientific">Microbispora amethystogenes</name>
    <dbReference type="NCBI Taxonomy" id="1427754"/>
    <lineage>
        <taxon>Bacteria</taxon>
        <taxon>Bacillati</taxon>
        <taxon>Actinomycetota</taxon>
        <taxon>Actinomycetes</taxon>
        <taxon>Streptosporangiales</taxon>
        <taxon>Streptosporangiaceae</taxon>
        <taxon>Microbispora</taxon>
    </lineage>
</organism>
<dbReference type="RefSeq" id="WP_239101816.1">
    <property type="nucleotide sequence ID" value="NZ_BAABEJ010000023.1"/>
</dbReference>
<comment type="caution">
    <text evidence="3">The sequence shown here is derived from an EMBL/GenBank/DDBJ whole genome shotgun (WGS) entry which is preliminary data.</text>
</comment>
<dbReference type="PRINTS" id="PR00922">
    <property type="entry name" value="DADACBPTASE3"/>
</dbReference>
<gene>
    <name evidence="3" type="ORF">Mam01_67270</name>
</gene>
<keyword evidence="2" id="KW-0378">Hydrolase</keyword>
<dbReference type="GO" id="GO:0004180">
    <property type="term" value="F:carboxypeptidase activity"/>
    <property type="evidence" value="ECO:0007669"/>
    <property type="project" value="UniProtKB-KW"/>
</dbReference>
<dbReference type="Pfam" id="PF02113">
    <property type="entry name" value="Peptidase_S13"/>
    <property type="match status" value="2"/>
</dbReference>
<dbReference type="EMBL" id="BOOB01000063">
    <property type="protein sequence ID" value="GIH36563.1"/>
    <property type="molecule type" value="Genomic_DNA"/>
</dbReference>
<reference evidence="3 4" key="1">
    <citation type="submission" date="2021-01" db="EMBL/GenBank/DDBJ databases">
        <title>Whole genome shotgun sequence of Microbispora amethystogenes NBRC 101907.</title>
        <authorList>
            <person name="Komaki H."/>
            <person name="Tamura T."/>
        </authorList>
    </citation>
    <scope>NUCLEOTIDE SEQUENCE [LARGE SCALE GENOMIC DNA]</scope>
    <source>
        <strain evidence="3 4">NBRC 101907</strain>
    </source>
</reference>
<keyword evidence="4" id="KW-1185">Reference proteome</keyword>
<dbReference type="SUPFAM" id="SSF56601">
    <property type="entry name" value="beta-lactamase/transpeptidase-like"/>
    <property type="match status" value="1"/>
</dbReference>
<name>A0ABQ4FP43_9ACTN</name>
<dbReference type="PANTHER" id="PTHR30023">
    <property type="entry name" value="D-ALANYL-D-ALANINE CARBOXYPEPTIDASE"/>
    <property type="match status" value="1"/>
</dbReference>